<accession>A0AAJ6QXL3</accession>
<proteinExistence type="inferred from homology"/>
<dbReference type="GeneID" id="100902949"/>
<evidence type="ECO:0000313" key="9">
    <source>
        <dbReference type="RefSeq" id="XP_003747315.1"/>
    </source>
</evidence>
<gene>
    <name evidence="9" type="primary">LOC100902949</name>
</gene>
<feature type="region of interest" description="Disordered" evidence="6">
    <location>
        <begin position="1"/>
        <end position="28"/>
    </location>
</feature>
<evidence type="ECO:0000313" key="8">
    <source>
        <dbReference type="Proteomes" id="UP000694867"/>
    </source>
</evidence>
<reference evidence="9" key="1">
    <citation type="submission" date="2025-08" db="UniProtKB">
        <authorList>
            <consortium name="RefSeq"/>
        </authorList>
    </citation>
    <scope>IDENTIFICATION</scope>
</reference>
<dbReference type="Pfam" id="PF02234">
    <property type="entry name" value="CDI"/>
    <property type="match status" value="1"/>
</dbReference>
<keyword evidence="8" id="KW-1185">Reference proteome</keyword>
<organism evidence="8 9">
    <name type="scientific">Galendromus occidentalis</name>
    <name type="common">western predatory mite</name>
    <dbReference type="NCBI Taxonomy" id="34638"/>
    <lineage>
        <taxon>Eukaryota</taxon>
        <taxon>Metazoa</taxon>
        <taxon>Ecdysozoa</taxon>
        <taxon>Arthropoda</taxon>
        <taxon>Chelicerata</taxon>
        <taxon>Arachnida</taxon>
        <taxon>Acari</taxon>
        <taxon>Parasitiformes</taxon>
        <taxon>Mesostigmata</taxon>
        <taxon>Gamasina</taxon>
        <taxon>Phytoseioidea</taxon>
        <taxon>Phytoseiidae</taxon>
        <taxon>Typhlodrominae</taxon>
        <taxon>Galendromus</taxon>
    </lineage>
</organism>
<evidence type="ECO:0000256" key="2">
    <source>
        <dbReference type="ARBA" id="ARBA00006726"/>
    </source>
</evidence>
<dbReference type="Proteomes" id="UP000694867">
    <property type="component" value="Unplaced"/>
</dbReference>
<keyword evidence="5" id="KW-0131">Cell cycle</keyword>
<dbReference type="GO" id="GO:0005634">
    <property type="term" value="C:nucleus"/>
    <property type="evidence" value="ECO:0007669"/>
    <property type="project" value="UniProtKB-SubCell"/>
</dbReference>
<evidence type="ECO:0000256" key="5">
    <source>
        <dbReference type="ARBA" id="ARBA00023306"/>
    </source>
</evidence>
<dbReference type="KEGG" id="goe:100902949"/>
<evidence type="ECO:0000256" key="3">
    <source>
        <dbReference type="ARBA" id="ARBA00023013"/>
    </source>
</evidence>
<evidence type="ECO:0000256" key="4">
    <source>
        <dbReference type="ARBA" id="ARBA00023242"/>
    </source>
</evidence>
<dbReference type="InterPro" id="IPR003175">
    <property type="entry name" value="CDI_dom"/>
</dbReference>
<dbReference type="GO" id="GO:0004861">
    <property type="term" value="F:cyclin-dependent protein serine/threonine kinase inhibitor activity"/>
    <property type="evidence" value="ECO:0007669"/>
    <property type="project" value="InterPro"/>
</dbReference>
<protein>
    <submittedName>
        <fullName evidence="9">Uncharacterized protein LOC100902949</fullName>
    </submittedName>
</protein>
<dbReference type="InterPro" id="IPR044898">
    <property type="entry name" value="CDI_dom_sf"/>
</dbReference>
<dbReference type="Gene3D" id="4.10.365.10">
    <property type="entry name" value="p27"/>
    <property type="match status" value="1"/>
</dbReference>
<feature type="region of interest" description="Disordered" evidence="6">
    <location>
        <begin position="91"/>
        <end position="148"/>
    </location>
</feature>
<dbReference type="PANTHER" id="PTHR10265:SF45">
    <property type="entry name" value="DACAPO"/>
    <property type="match status" value="1"/>
</dbReference>
<dbReference type="RefSeq" id="XP_003747315.1">
    <property type="nucleotide sequence ID" value="XM_003747267.2"/>
</dbReference>
<dbReference type="PANTHER" id="PTHR10265">
    <property type="entry name" value="CYCLIN-DEPENDENT KINASE INHIBITOR 1"/>
    <property type="match status" value="1"/>
</dbReference>
<feature type="compositionally biased region" description="Basic and acidic residues" evidence="6">
    <location>
        <begin position="129"/>
        <end position="148"/>
    </location>
</feature>
<feature type="compositionally biased region" description="Basic and acidic residues" evidence="6">
    <location>
        <begin position="91"/>
        <end position="108"/>
    </location>
</feature>
<feature type="domain" description="Cyclin-dependent kinase inhibitor" evidence="7">
    <location>
        <begin position="38"/>
        <end position="85"/>
    </location>
</feature>
<dbReference type="AlphaFoldDB" id="A0AAJ6QXL3"/>
<evidence type="ECO:0000256" key="6">
    <source>
        <dbReference type="SAM" id="MobiDB-lite"/>
    </source>
</evidence>
<evidence type="ECO:0000259" key="7">
    <source>
        <dbReference type="Pfam" id="PF02234"/>
    </source>
</evidence>
<name>A0AAJ6QXL3_9ACAR</name>
<keyword evidence="4" id="KW-0539">Nucleus</keyword>
<evidence type="ECO:0000256" key="1">
    <source>
        <dbReference type="ARBA" id="ARBA00004123"/>
    </source>
</evidence>
<comment type="subcellular location">
    <subcellularLocation>
        <location evidence="1">Nucleus</location>
    </subcellularLocation>
</comment>
<comment type="similarity">
    <text evidence="2">Belongs to the CDI family.</text>
</comment>
<sequence length="148" mass="17130">MPTIVPRSVPVKITRDRSTTPPSPRLLNIRRSSPVARCLFGPPDKKDTLEFARLEIRKEQERLIEKYNFDFQTDTPLPGNFVYEPIDDVPECLRDSRSPKKSPEDVAQRKITQYMGVMKPSKLSLRKRRPDEEIRDDPVKSPRVENAA</sequence>
<keyword evidence="3" id="KW-0649">Protein kinase inhibitor</keyword>
<dbReference type="GO" id="GO:0051726">
    <property type="term" value="P:regulation of cell cycle"/>
    <property type="evidence" value="ECO:0007669"/>
    <property type="project" value="InterPro"/>
</dbReference>